<evidence type="ECO:0000259" key="1">
    <source>
        <dbReference type="Pfam" id="PF02698"/>
    </source>
</evidence>
<dbReference type="CDD" id="cd06259">
    <property type="entry name" value="YdcF-like"/>
    <property type="match status" value="1"/>
</dbReference>
<dbReference type="Pfam" id="PF02698">
    <property type="entry name" value="DUF218"/>
    <property type="match status" value="1"/>
</dbReference>
<protein>
    <recommendedName>
        <fullName evidence="1">DUF218 domain-containing protein</fullName>
    </recommendedName>
</protein>
<dbReference type="PANTHER" id="PTHR30336">
    <property type="entry name" value="INNER MEMBRANE PROTEIN, PROBABLE PERMEASE"/>
    <property type="match status" value="1"/>
</dbReference>
<keyword evidence="3" id="KW-1185">Reference proteome</keyword>
<dbReference type="InterPro" id="IPR003848">
    <property type="entry name" value="DUF218"/>
</dbReference>
<name>A0ABQ1UZY0_9BACT</name>
<dbReference type="PANTHER" id="PTHR30336:SF20">
    <property type="entry name" value="DUF218 DOMAIN-CONTAINING PROTEIN"/>
    <property type="match status" value="1"/>
</dbReference>
<dbReference type="InterPro" id="IPR051599">
    <property type="entry name" value="Cell_Envelope_Assoc"/>
</dbReference>
<dbReference type="Gene3D" id="3.40.50.620">
    <property type="entry name" value="HUPs"/>
    <property type="match status" value="1"/>
</dbReference>
<feature type="domain" description="DUF218" evidence="1">
    <location>
        <begin position="26"/>
        <end position="190"/>
    </location>
</feature>
<proteinExistence type="predicted"/>
<gene>
    <name evidence="2" type="ORF">GCM10011339_20020</name>
</gene>
<sequence>MSKQVSEIWEHEIRTAREVELGQRPVVLLGGMAESWPGMDRPIFLKGGDRLIGALELLQHSEQNMLLISGGAFYKRDVLPEASFIKSFLTNQDMIPNPIVAESTSTNTAQNARYCREIFTRHDWPMDIVLVSSAFHLYRARKCFEKQGFQVETFATDPLESRTPKPIIHAFIPNLQSLITWEYLFKEWLGTLYYYLKGEI</sequence>
<dbReference type="InterPro" id="IPR014729">
    <property type="entry name" value="Rossmann-like_a/b/a_fold"/>
</dbReference>
<dbReference type="EMBL" id="BMIU01000008">
    <property type="protein sequence ID" value="GGF31784.1"/>
    <property type="molecule type" value="Genomic_DNA"/>
</dbReference>
<reference evidence="3" key="1">
    <citation type="journal article" date="2019" name="Int. J. Syst. Evol. Microbiol.">
        <title>The Global Catalogue of Microorganisms (GCM) 10K type strain sequencing project: providing services to taxonomists for standard genome sequencing and annotation.</title>
        <authorList>
            <consortium name="The Broad Institute Genomics Platform"/>
            <consortium name="The Broad Institute Genome Sequencing Center for Infectious Disease"/>
            <person name="Wu L."/>
            <person name="Ma J."/>
        </authorList>
    </citation>
    <scope>NUCLEOTIDE SEQUENCE [LARGE SCALE GENOMIC DNA]</scope>
    <source>
        <strain evidence="3">CGMCC 1.15407</strain>
    </source>
</reference>
<evidence type="ECO:0000313" key="3">
    <source>
        <dbReference type="Proteomes" id="UP000647339"/>
    </source>
</evidence>
<dbReference type="Proteomes" id="UP000647339">
    <property type="component" value="Unassembled WGS sequence"/>
</dbReference>
<evidence type="ECO:0000313" key="2">
    <source>
        <dbReference type="EMBL" id="GGF31784.1"/>
    </source>
</evidence>
<organism evidence="2 3">
    <name type="scientific">Echinicola rosea</name>
    <dbReference type="NCBI Taxonomy" id="1807691"/>
    <lineage>
        <taxon>Bacteria</taxon>
        <taxon>Pseudomonadati</taxon>
        <taxon>Bacteroidota</taxon>
        <taxon>Cytophagia</taxon>
        <taxon>Cytophagales</taxon>
        <taxon>Cyclobacteriaceae</taxon>
        <taxon>Echinicola</taxon>
    </lineage>
</organism>
<comment type="caution">
    <text evidence="2">The sequence shown here is derived from an EMBL/GenBank/DDBJ whole genome shotgun (WGS) entry which is preliminary data.</text>
</comment>
<accession>A0ABQ1UZY0</accession>